<evidence type="ECO:0000313" key="6">
    <source>
        <dbReference type="Proteomes" id="UP000053477"/>
    </source>
</evidence>
<keyword evidence="3" id="KW-0560">Oxidoreductase</keyword>
<sequence length="292" mass="31640">MSGFKNFGVAGAGNIGKGIVKALLHLKKDGAVTSVKVLTRSGGKKFSELADLGATFVEVNYDDPTSLKEALAGTEVVISTVGALALGAQTQLADASKAAGVQLFVPSEFGGPTEGGVDNALFEAKFSLQKHLKEQNLPFALFFTGLFSDFIFKPIFGFDFKNGKVTIGGSGNEPISFTSIPDIGRFVAHVLTTLPRKDLEWHTFRIEGDRLSFNNLISLYEQRSGSNIQLTKRSRAELQAAVKENSADFVSFLFLHWDLGGGVIGRPEEISNRIWPEWKPKSVIDILVEENA</sequence>
<protein>
    <submittedName>
        <fullName evidence="5">NAD-P-binding protein</fullName>
    </submittedName>
</protein>
<dbReference type="Gene3D" id="3.90.25.10">
    <property type="entry name" value="UDP-galactose 4-epimerase, domain 1"/>
    <property type="match status" value="1"/>
</dbReference>
<evidence type="ECO:0000256" key="3">
    <source>
        <dbReference type="ARBA" id="ARBA00023002"/>
    </source>
</evidence>
<evidence type="ECO:0000256" key="2">
    <source>
        <dbReference type="ARBA" id="ARBA00022857"/>
    </source>
</evidence>
<feature type="domain" description="NmrA-like" evidence="4">
    <location>
        <begin position="10"/>
        <end position="232"/>
    </location>
</feature>
<organism evidence="5 6">
    <name type="scientific">Schizopora paradoxa</name>
    <dbReference type="NCBI Taxonomy" id="27342"/>
    <lineage>
        <taxon>Eukaryota</taxon>
        <taxon>Fungi</taxon>
        <taxon>Dikarya</taxon>
        <taxon>Basidiomycota</taxon>
        <taxon>Agaricomycotina</taxon>
        <taxon>Agaricomycetes</taxon>
        <taxon>Hymenochaetales</taxon>
        <taxon>Schizoporaceae</taxon>
        <taxon>Schizopora</taxon>
    </lineage>
</organism>
<dbReference type="InParanoid" id="A0A0H2S553"/>
<dbReference type="AlphaFoldDB" id="A0A0H2S553"/>
<accession>A0A0H2S553</accession>
<keyword evidence="6" id="KW-1185">Reference proteome</keyword>
<evidence type="ECO:0000259" key="4">
    <source>
        <dbReference type="Pfam" id="PF05368"/>
    </source>
</evidence>
<evidence type="ECO:0000256" key="1">
    <source>
        <dbReference type="ARBA" id="ARBA00005725"/>
    </source>
</evidence>
<dbReference type="CDD" id="cd05259">
    <property type="entry name" value="PCBER_SDR_a"/>
    <property type="match status" value="1"/>
</dbReference>
<dbReference type="InterPro" id="IPR051609">
    <property type="entry name" value="NmrA/Isoflavone_reductase-like"/>
</dbReference>
<dbReference type="Gene3D" id="3.40.50.720">
    <property type="entry name" value="NAD(P)-binding Rossmann-like Domain"/>
    <property type="match status" value="1"/>
</dbReference>
<dbReference type="InterPro" id="IPR045312">
    <property type="entry name" value="PCBER-like"/>
</dbReference>
<dbReference type="Proteomes" id="UP000053477">
    <property type="component" value="Unassembled WGS sequence"/>
</dbReference>
<proteinExistence type="inferred from homology"/>
<dbReference type="InterPro" id="IPR008030">
    <property type="entry name" value="NmrA-like"/>
</dbReference>
<dbReference type="PANTHER" id="PTHR47706:SF4">
    <property type="entry name" value="NMRA-LIKE DOMAIN-CONTAINING PROTEIN"/>
    <property type="match status" value="1"/>
</dbReference>
<reference evidence="5 6" key="1">
    <citation type="submission" date="2015-04" db="EMBL/GenBank/DDBJ databases">
        <title>Complete genome sequence of Schizopora paradoxa KUC8140, a cosmopolitan wood degrader in East Asia.</title>
        <authorList>
            <consortium name="DOE Joint Genome Institute"/>
            <person name="Min B."/>
            <person name="Park H."/>
            <person name="Jang Y."/>
            <person name="Kim J.-J."/>
            <person name="Kim K.H."/>
            <person name="Pangilinan J."/>
            <person name="Lipzen A."/>
            <person name="Riley R."/>
            <person name="Grigoriev I.V."/>
            <person name="Spatafora J.W."/>
            <person name="Choi I.-G."/>
        </authorList>
    </citation>
    <scope>NUCLEOTIDE SEQUENCE [LARGE SCALE GENOMIC DNA]</scope>
    <source>
        <strain evidence="5 6">KUC8140</strain>
    </source>
</reference>
<comment type="similarity">
    <text evidence="1">Belongs to the NmrA-type oxidoreductase family. Isoflavone reductase subfamily.</text>
</comment>
<keyword evidence="2" id="KW-0521">NADP</keyword>
<dbReference type="SUPFAM" id="SSF51735">
    <property type="entry name" value="NAD(P)-binding Rossmann-fold domains"/>
    <property type="match status" value="1"/>
</dbReference>
<name>A0A0H2S553_9AGAM</name>
<dbReference type="GO" id="GO:0016491">
    <property type="term" value="F:oxidoreductase activity"/>
    <property type="evidence" value="ECO:0007669"/>
    <property type="project" value="UniProtKB-KW"/>
</dbReference>
<dbReference type="EMBL" id="KQ085889">
    <property type="protein sequence ID" value="KLO19054.1"/>
    <property type="molecule type" value="Genomic_DNA"/>
</dbReference>
<dbReference type="Pfam" id="PF05368">
    <property type="entry name" value="NmrA"/>
    <property type="match status" value="1"/>
</dbReference>
<dbReference type="OrthoDB" id="5283654at2759"/>
<dbReference type="InterPro" id="IPR036291">
    <property type="entry name" value="NAD(P)-bd_dom_sf"/>
</dbReference>
<evidence type="ECO:0000313" key="5">
    <source>
        <dbReference type="EMBL" id="KLO19054.1"/>
    </source>
</evidence>
<gene>
    <name evidence="5" type="ORF">SCHPADRAFT_935644</name>
</gene>
<dbReference type="PANTHER" id="PTHR47706">
    <property type="entry name" value="NMRA-LIKE FAMILY PROTEIN"/>
    <property type="match status" value="1"/>
</dbReference>